<sequence>MVEIGDFAFELACEGGNWGFCVIAQAPDWGIASFLVVIASIIMWIASIIAVIASIIGRFA</sequence>
<keyword evidence="3" id="KW-1185">Reference proteome</keyword>
<dbReference type="AlphaFoldDB" id="A0A0M2T0X0"/>
<gene>
    <name evidence="2" type="ORF">WQ57_05875</name>
</gene>
<feature type="transmembrane region" description="Helical" evidence="1">
    <location>
        <begin position="34"/>
        <end position="56"/>
    </location>
</feature>
<keyword evidence="1" id="KW-0472">Membrane</keyword>
<evidence type="ECO:0000313" key="2">
    <source>
        <dbReference type="EMBL" id="KKK38877.1"/>
    </source>
</evidence>
<dbReference type="EMBL" id="LAYY01000005">
    <property type="protein sequence ID" value="KKK38877.1"/>
    <property type="molecule type" value="Genomic_DNA"/>
</dbReference>
<protein>
    <submittedName>
        <fullName evidence="2">Uncharacterized protein</fullName>
    </submittedName>
</protein>
<dbReference type="Proteomes" id="UP000034166">
    <property type="component" value="Unassembled WGS sequence"/>
</dbReference>
<proteinExistence type="predicted"/>
<reference evidence="2 3" key="1">
    <citation type="submission" date="2015-04" db="EMBL/GenBank/DDBJ databases">
        <title>Taxonomic description and genome sequence of Bacillus campisalis sp. nov., a novel member of the genus Bacillus isolated from solar saltern.</title>
        <authorList>
            <person name="Mathan Kumar R."/>
            <person name="Kaur G."/>
            <person name="Kumar A."/>
            <person name="Singh N.K."/>
            <person name="Kaur N."/>
            <person name="Kumar N."/>
            <person name="Mayilraj S."/>
        </authorList>
    </citation>
    <scope>NUCLEOTIDE SEQUENCE [LARGE SCALE GENOMIC DNA]</scope>
    <source>
        <strain evidence="2 3">SA2-6</strain>
    </source>
</reference>
<comment type="caution">
    <text evidence="2">The sequence shown here is derived from an EMBL/GenBank/DDBJ whole genome shotgun (WGS) entry which is preliminary data.</text>
</comment>
<accession>A0A0M2T0X0</accession>
<evidence type="ECO:0000256" key="1">
    <source>
        <dbReference type="SAM" id="Phobius"/>
    </source>
</evidence>
<organism evidence="2 3">
    <name type="scientific">Mesobacillus campisalis</name>
    <dbReference type="NCBI Taxonomy" id="1408103"/>
    <lineage>
        <taxon>Bacteria</taxon>
        <taxon>Bacillati</taxon>
        <taxon>Bacillota</taxon>
        <taxon>Bacilli</taxon>
        <taxon>Bacillales</taxon>
        <taxon>Bacillaceae</taxon>
        <taxon>Mesobacillus</taxon>
    </lineage>
</organism>
<name>A0A0M2T0X0_9BACI</name>
<dbReference type="PATRIC" id="fig|1408103.3.peg.1320"/>
<keyword evidence="1" id="KW-0812">Transmembrane</keyword>
<evidence type="ECO:0000313" key="3">
    <source>
        <dbReference type="Proteomes" id="UP000034166"/>
    </source>
</evidence>
<keyword evidence="1" id="KW-1133">Transmembrane helix</keyword>